<evidence type="ECO:0000256" key="7">
    <source>
        <dbReference type="RuleBase" id="RU361187"/>
    </source>
</evidence>
<dbReference type="PANTHER" id="PTHR43772:SF2">
    <property type="entry name" value="PUTATIVE (AFU_ORTHOLOGUE AFUA_2G04480)-RELATED"/>
    <property type="match status" value="1"/>
</dbReference>
<feature type="site" description="Important for catalytic activity, responsible for pKa modulation of the active site Glu and correct orientation of both the proton donor and substrate" evidence="6">
    <location>
        <position position="179"/>
    </location>
</feature>
<evidence type="ECO:0000313" key="9">
    <source>
        <dbReference type="EMBL" id="SNR43682.1"/>
    </source>
</evidence>
<evidence type="ECO:0000256" key="2">
    <source>
        <dbReference type="ARBA" id="ARBA00022651"/>
    </source>
</evidence>
<dbReference type="PROSITE" id="PS51257">
    <property type="entry name" value="PROKAR_LIPOPROTEIN"/>
    <property type="match status" value="1"/>
</dbReference>
<protein>
    <submittedName>
        <fullName evidence="9">Glycosyl hydrolases family 43</fullName>
    </submittedName>
</protein>
<dbReference type="Gene3D" id="2.115.10.20">
    <property type="entry name" value="Glycosyl hydrolase domain, family 43"/>
    <property type="match status" value="1"/>
</dbReference>
<dbReference type="InterPro" id="IPR052176">
    <property type="entry name" value="Glycosyl_Hydrlase_43_Enz"/>
</dbReference>
<name>A0A238WAV1_9FLAO</name>
<dbReference type="AlphaFoldDB" id="A0A238WAV1"/>
<gene>
    <name evidence="9" type="ORF">SAMN06265371_10327</name>
</gene>
<dbReference type="EMBL" id="FZNT01000003">
    <property type="protein sequence ID" value="SNR43682.1"/>
    <property type="molecule type" value="Genomic_DNA"/>
</dbReference>
<keyword evidence="10" id="KW-1185">Reference proteome</keyword>
<organism evidence="9 10">
    <name type="scientific">Lutibacter agarilyticus</name>
    <dbReference type="NCBI Taxonomy" id="1109740"/>
    <lineage>
        <taxon>Bacteria</taxon>
        <taxon>Pseudomonadati</taxon>
        <taxon>Bacteroidota</taxon>
        <taxon>Flavobacteriia</taxon>
        <taxon>Flavobacteriales</taxon>
        <taxon>Flavobacteriaceae</taxon>
        <taxon>Lutibacter</taxon>
    </lineage>
</organism>
<feature type="chain" id="PRO_5012285877" evidence="8">
    <location>
        <begin position="27"/>
        <end position="328"/>
    </location>
</feature>
<dbReference type="PANTHER" id="PTHR43772">
    <property type="entry name" value="ENDO-1,4-BETA-XYLANASE"/>
    <property type="match status" value="1"/>
</dbReference>
<feature type="signal peptide" evidence="8">
    <location>
        <begin position="1"/>
        <end position="26"/>
    </location>
</feature>
<keyword evidence="5 7" id="KW-0326">Glycosidase</keyword>
<sequence length="328" mass="37515">MRHKRNNRYVISQVLILQMVLFIGCASNDSPQNQFAIDELVVVFKENPFIKHMYTADPSAHVWEDGRLYVYPSHDVAPARGCDLMDGYHVFSTDDMINWKDHGEILHSRDVKWGRPEGGFMWAPDCAYKDGKYYFYYPHPSGSDWNNTWKIGVAVSKHPDKNFKDKGYMTGVGGFAMIDPSVFIDDDGQSYFYYGGGGKCAAGKLNDNMMEIDGELRLQEGLADFHEAPWVFKNKGLYYLIHSDNAKPLNNMVYATSENPLGPWENRGVFMDEVGCGTTHGSVVEYKDQWYMFYHNQALSNEGNLRSVCFDKLFFNEDGTIQKVVQTK</sequence>
<dbReference type="SUPFAM" id="SSF75005">
    <property type="entry name" value="Arabinanase/levansucrase/invertase"/>
    <property type="match status" value="1"/>
</dbReference>
<evidence type="ECO:0000256" key="4">
    <source>
        <dbReference type="ARBA" id="ARBA00023277"/>
    </source>
</evidence>
<evidence type="ECO:0000256" key="3">
    <source>
        <dbReference type="ARBA" id="ARBA00022801"/>
    </source>
</evidence>
<evidence type="ECO:0000256" key="1">
    <source>
        <dbReference type="ARBA" id="ARBA00009865"/>
    </source>
</evidence>
<keyword evidence="2" id="KW-0858">Xylan degradation</keyword>
<dbReference type="InterPro" id="IPR006710">
    <property type="entry name" value="Glyco_hydro_43"/>
</dbReference>
<accession>A0A238WAV1</accession>
<proteinExistence type="inferred from homology"/>
<evidence type="ECO:0000256" key="6">
    <source>
        <dbReference type="PIRSR" id="PIRSR606710-2"/>
    </source>
</evidence>
<evidence type="ECO:0000313" key="10">
    <source>
        <dbReference type="Proteomes" id="UP000198384"/>
    </source>
</evidence>
<evidence type="ECO:0000256" key="8">
    <source>
        <dbReference type="SAM" id="SignalP"/>
    </source>
</evidence>
<dbReference type="Pfam" id="PF04616">
    <property type="entry name" value="Glyco_hydro_43"/>
    <property type="match status" value="1"/>
</dbReference>
<dbReference type="Proteomes" id="UP000198384">
    <property type="component" value="Unassembled WGS sequence"/>
</dbReference>
<evidence type="ECO:0000256" key="5">
    <source>
        <dbReference type="ARBA" id="ARBA00023295"/>
    </source>
</evidence>
<keyword evidence="8" id="KW-0732">Signal</keyword>
<keyword evidence="2" id="KW-0624">Polysaccharide degradation</keyword>
<keyword evidence="4" id="KW-0119">Carbohydrate metabolism</keyword>
<dbReference type="RefSeq" id="WP_217900255.1">
    <property type="nucleotide sequence ID" value="NZ_FZNT01000003.1"/>
</dbReference>
<dbReference type="InterPro" id="IPR023296">
    <property type="entry name" value="Glyco_hydro_beta-prop_sf"/>
</dbReference>
<dbReference type="GO" id="GO:0004553">
    <property type="term" value="F:hydrolase activity, hydrolyzing O-glycosyl compounds"/>
    <property type="evidence" value="ECO:0007669"/>
    <property type="project" value="InterPro"/>
</dbReference>
<keyword evidence="3 7" id="KW-0378">Hydrolase</keyword>
<comment type="similarity">
    <text evidence="1 7">Belongs to the glycosyl hydrolase 43 family.</text>
</comment>
<dbReference type="CDD" id="cd08990">
    <property type="entry name" value="GH43_AXH_like"/>
    <property type="match status" value="1"/>
</dbReference>
<reference evidence="9 10" key="1">
    <citation type="submission" date="2017-06" db="EMBL/GenBank/DDBJ databases">
        <authorList>
            <person name="Kim H.J."/>
            <person name="Triplett B.A."/>
        </authorList>
    </citation>
    <scope>NUCLEOTIDE SEQUENCE [LARGE SCALE GENOMIC DNA]</scope>
    <source>
        <strain evidence="9 10">DSM 29150</strain>
    </source>
</reference>
<dbReference type="GO" id="GO:0045493">
    <property type="term" value="P:xylan catabolic process"/>
    <property type="evidence" value="ECO:0007669"/>
    <property type="project" value="UniProtKB-KW"/>
</dbReference>